<reference evidence="1" key="1">
    <citation type="submission" date="2023-05" db="EMBL/GenBank/DDBJ databases">
        <title>Nepenthes gracilis genome sequencing.</title>
        <authorList>
            <person name="Fukushima K."/>
        </authorList>
    </citation>
    <scope>NUCLEOTIDE SEQUENCE</scope>
    <source>
        <strain evidence="1">SING2019-196</strain>
    </source>
</reference>
<dbReference type="AlphaFoldDB" id="A0AAD3XKB7"/>
<proteinExistence type="predicted"/>
<sequence>MGQGFQSWCAGIQAPVSTATVHFFFHWWAVLWHGGGDPLSFSPVIVHGPARDYAATAPVIVPVPVSAK</sequence>
<evidence type="ECO:0000313" key="1">
    <source>
        <dbReference type="EMBL" id="GMH07575.1"/>
    </source>
</evidence>
<keyword evidence="2" id="KW-1185">Reference proteome</keyword>
<evidence type="ECO:0000313" key="2">
    <source>
        <dbReference type="Proteomes" id="UP001279734"/>
    </source>
</evidence>
<gene>
    <name evidence="1" type="ORF">Nepgr_009415</name>
</gene>
<protein>
    <submittedName>
        <fullName evidence="1">Uncharacterized protein</fullName>
    </submittedName>
</protein>
<comment type="caution">
    <text evidence="1">The sequence shown here is derived from an EMBL/GenBank/DDBJ whole genome shotgun (WGS) entry which is preliminary data.</text>
</comment>
<dbReference type="EMBL" id="BSYO01000007">
    <property type="protein sequence ID" value="GMH07575.1"/>
    <property type="molecule type" value="Genomic_DNA"/>
</dbReference>
<accession>A0AAD3XKB7</accession>
<name>A0AAD3XKB7_NEPGR</name>
<dbReference type="Proteomes" id="UP001279734">
    <property type="component" value="Unassembled WGS sequence"/>
</dbReference>
<organism evidence="1 2">
    <name type="scientific">Nepenthes gracilis</name>
    <name type="common">Slender pitcher plant</name>
    <dbReference type="NCBI Taxonomy" id="150966"/>
    <lineage>
        <taxon>Eukaryota</taxon>
        <taxon>Viridiplantae</taxon>
        <taxon>Streptophyta</taxon>
        <taxon>Embryophyta</taxon>
        <taxon>Tracheophyta</taxon>
        <taxon>Spermatophyta</taxon>
        <taxon>Magnoliopsida</taxon>
        <taxon>eudicotyledons</taxon>
        <taxon>Gunneridae</taxon>
        <taxon>Pentapetalae</taxon>
        <taxon>Caryophyllales</taxon>
        <taxon>Nepenthaceae</taxon>
        <taxon>Nepenthes</taxon>
    </lineage>
</organism>